<evidence type="ECO:0000256" key="2">
    <source>
        <dbReference type="ARBA" id="ARBA00022900"/>
    </source>
</evidence>
<dbReference type="CDD" id="cd00104">
    <property type="entry name" value="KAZAL_FS"/>
    <property type="match status" value="1"/>
</dbReference>
<protein>
    <recommendedName>
        <fullName evidence="4">Kazal-like domain-containing protein</fullName>
    </recommendedName>
</protein>
<dbReference type="SUPFAM" id="SSF100895">
    <property type="entry name" value="Kazal-type serine protease inhibitors"/>
    <property type="match status" value="1"/>
</dbReference>
<dbReference type="SMART" id="SM00280">
    <property type="entry name" value="KAZAL"/>
    <property type="match status" value="1"/>
</dbReference>
<dbReference type="PANTHER" id="PTHR10913">
    <property type="entry name" value="FOLLISTATIN-RELATED"/>
    <property type="match status" value="1"/>
</dbReference>
<dbReference type="InterPro" id="IPR002350">
    <property type="entry name" value="Kazal_dom"/>
</dbReference>
<evidence type="ECO:0000256" key="1">
    <source>
        <dbReference type="ARBA" id="ARBA00022690"/>
    </source>
</evidence>
<evidence type="ECO:0000313" key="5">
    <source>
        <dbReference type="EMBL" id="EEN47659.1"/>
    </source>
</evidence>
<name>C3ZID4_BRAFL</name>
<dbReference type="InParanoid" id="C3ZID4"/>
<organism>
    <name type="scientific">Branchiostoma floridae</name>
    <name type="common">Florida lancelet</name>
    <name type="synonym">Amphioxus</name>
    <dbReference type="NCBI Taxonomy" id="7739"/>
    <lineage>
        <taxon>Eukaryota</taxon>
        <taxon>Metazoa</taxon>
        <taxon>Chordata</taxon>
        <taxon>Cephalochordata</taxon>
        <taxon>Leptocardii</taxon>
        <taxon>Amphioxiformes</taxon>
        <taxon>Branchiostomatidae</taxon>
        <taxon>Branchiostoma</taxon>
    </lineage>
</organism>
<accession>C3ZID4</accession>
<dbReference type="PANTHER" id="PTHR10913:SF45">
    <property type="entry name" value="FOLLISTATIN, ISOFORM A-RELATED"/>
    <property type="match status" value="1"/>
</dbReference>
<dbReference type="AlphaFoldDB" id="C3ZID4"/>
<keyword evidence="1" id="KW-0646">Protease inhibitor</keyword>
<dbReference type="InterPro" id="IPR050653">
    <property type="entry name" value="Prot_Inhib_GrowthFact_Antg"/>
</dbReference>
<dbReference type="Pfam" id="PF07648">
    <property type="entry name" value="Kazal_2"/>
    <property type="match status" value="1"/>
</dbReference>
<keyword evidence="2" id="KW-0722">Serine protease inhibitor</keyword>
<dbReference type="EMBL" id="GG666627">
    <property type="protein sequence ID" value="EEN47659.1"/>
    <property type="molecule type" value="Genomic_DNA"/>
</dbReference>
<proteinExistence type="predicted"/>
<reference evidence="5" key="1">
    <citation type="journal article" date="2008" name="Nature">
        <title>The amphioxus genome and the evolution of the chordate karyotype.</title>
        <authorList>
            <consortium name="US DOE Joint Genome Institute (JGI-PGF)"/>
            <person name="Putnam N.H."/>
            <person name="Butts T."/>
            <person name="Ferrier D.E.K."/>
            <person name="Furlong R.F."/>
            <person name="Hellsten U."/>
            <person name="Kawashima T."/>
            <person name="Robinson-Rechavi M."/>
            <person name="Shoguchi E."/>
            <person name="Terry A."/>
            <person name="Yu J.-K."/>
            <person name="Benito-Gutierrez E.L."/>
            <person name="Dubchak I."/>
            <person name="Garcia-Fernandez J."/>
            <person name="Gibson-Brown J.J."/>
            <person name="Grigoriev I.V."/>
            <person name="Horton A.C."/>
            <person name="de Jong P.J."/>
            <person name="Jurka J."/>
            <person name="Kapitonov V.V."/>
            <person name="Kohara Y."/>
            <person name="Kuroki Y."/>
            <person name="Lindquist E."/>
            <person name="Lucas S."/>
            <person name="Osoegawa K."/>
            <person name="Pennacchio L.A."/>
            <person name="Salamov A.A."/>
            <person name="Satou Y."/>
            <person name="Sauka-Spengler T."/>
            <person name="Schmutz J."/>
            <person name="Shin-I T."/>
            <person name="Toyoda A."/>
            <person name="Bronner-Fraser M."/>
            <person name="Fujiyama A."/>
            <person name="Holland L.Z."/>
            <person name="Holland P.W.H."/>
            <person name="Satoh N."/>
            <person name="Rokhsar D.S."/>
        </authorList>
    </citation>
    <scope>NUCLEOTIDE SEQUENCE [LARGE SCALE GENOMIC DNA]</scope>
    <source>
        <strain evidence="5">S238N-H82</strain>
        <tissue evidence="5">Testes</tissue>
    </source>
</reference>
<keyword evidence="3" id="KW-1015">Disulfide bond</keyword>
<dbReference type="PROSITE" id="PS51465">
    <property type="entry name" value="KAZAL_2"/>
    <property type="match status" value="1"/>
</dbReference>
<evidence type="ECO:0000256" key="3">
    <source>
        <dbReference type="ARBA" id="ARBA00023157"/>
    </source>
</evidence>
<dbReference type="InterPro" id="IPR036058">
    <property type="entry name" value="Kazal_dom_sf"/>
</dbReference>
<feature type="domain" description="Kazal-like" evidence="4">
    <location>
        <begin position="26"/>
        <end position="73"/>
    </location>
</feature>
<evidence type="ECO:0000259" key="4">
    <source>
        <dbReference type="PROSITE" id="PS51465"/>
    </source>
</evidence>
<gene>
    <name evidence="5" type="ORF">BRAFLDRAFT_223444</name>
</gene>
<dbReference type="Gene3D" id="3.30.60.30">
    <property type="match status" value="1"/>
</dbReference>
<sequence>MVVRDRVATSSCRYGGLMDPLTGRCRCNIVCTRERIPVCGSNGREYPNACMLRADSCEQQQTIDKVGSPPCGRRLISH</sequence>